<reference evidence="6 7" key="1">
    <citation type="submission" date="2018-08" db="EMBL/GenBank/DDBJ databases">
        <title>Acidipila sp. 4G-K13, an acidobacterium isolated from forest soil.</title>
        <authorList>
            <person name="Gao Z.-H."/>
            <person name="Qiu L.-H."/>
        </authorList>
    </citation>
    <scope>NUCLEOTIDE SEQUENCE [LARGE SCALE GENOMIC DNA]</scope>
    <source>
        <strain evidence="6 7">4G-K13</strain>
    </source>
</reference>
<dbReference type="PANTHER" id="PTHR30290">
    <property type="entry name" value="PERIPLASMIC BINDING COMPONENT OF ABC TRANSPORTER"/>
    <property type="match status" value="1"/>
</dbReference>
<dbReference type="SUPFAM" id="SSF53850">
    <property type="entry name" value="Periplasmic binding protein-like II"/>
    <property type="match status" value="1"/>
</dbReference>
<dbReference type="GO" id="GO:1904680">
    <property type="term" value="F:peptide transmembrane transporter activity"/>
    <property type="evidence" value="ECO:0007669"/>
    <property type="project" value="TreeGrafter"/>
</dbReference>
<name>A0A372IQV6_9BACT</name>
<feature type="transmembrane region" description="Helical" evidence="4">
    <location>
        <begin position="32"/>
        <end position="52"/>
    </location>
</feature>
<keyword evidence="4" id="KW-0812">Transmembrane</keyword>
<dbReference type="CDD" id="cd00995">
    <property type="entry name" value="PBP2_NikA_DppA_OppA_like"/>
    <property type="match status" value="1"/>
</dbReference>
<dbReference type="Gene3D" id="3.40.190.10">
    <property type="entry name" value="Periplasmic binding protein-like II"/>
    <property type="match status" value="1"/>
</dbReference>
<dbReference type="Gene3D" id="3.10.105.10">
    <property type="entry name" value="Dipeptide-binding Protein, Domain 3"/>
    <property type="match status" value="1"/>
</dbReference>
<evidence type="ECO:0000313" key="7">
    <source>
        <dbReference type="Proteomes" id="UP000264702"/>
    </source>
</evidence>
<organism evidence="6 7">
    <name type="scientific">Paracidobacterium acidisoli</name>
    <dbReference type="NCBI Taxonomy" id="2303751"/>
    <lineage>
        <taxon>Bacteria</taxon>
        <taxon>Pseudomonadati</taxon>
        <taxon>Acidobacteriota</taxon>
        <taxon>Terriglobia</taxon>
        <taxon>Terriglobales</taxon>
        <taxon>Acidobacteriaceae</taxon>
        <taxon>Paracidobacterium</taxon>
    </lineage>
</organism>
<dbReference type="Proteomes" id="UP000264702">
    <property type="component" value="Unassembled WGS sequence"/>
</dbReference>
<dbReference type="InterPro" id="IPR039424">
    <property type="entry name" value="SBP_5"/>
</dbReference>
<evidence type="ECO:0000313" key="6">
    <source>
        <dbReference type="EMBL" id="RFU17296.1"/>
    </source>
</evidence>
<dbReference type="AlphaFoldDB" id="A0A372IQV6"/>
<evidence type="ECO:0000256" key="3">
    <source>
        <dbReference type="ARBA" id="ARBA00022729"/>
    </source>
</evidence>
<dbReference type="PANTHER" id="PTHR30290:SF9">
    <property type="entry name" value="OLIGOPEPTIDE-BINDING PROTEIN APPA"/>
    <property type="match status" value="1"/>
</dbReference>
<dbReference type="GO" id="GO:0043190">
    <property type="term" value="C:ATP-binding cassette (ABC) transporter complex"/>
    <property type="evidence" value="ECO:0007669"/>
    <property type="project" value="InterPro"/>
</dbReference>
<gene>
    <name evidence="6" type="ORF">D0Y96_03775</name>
</gene>
<feature type="domain" description="Solute-binding protein family 5" evidence="5">
    <location>
        <begin position="105"/>
        <end position="455"/>
    </location>
</feature>
<evidence type="ECO:0000256" key="1">
    <source>
        <dbReference type="ARBA" id="ARBA00005695"/>
    </source>
</evidence>
<dbReference type="InterPro" id="IPR030678">
    <property type="entry name" value="Peptide/Ni-bd"/>
</dbReference>
<keyword evidence="2" id="KW-0813">Transport</keyword>
<dbReference type="PIRSF" id="PIRSF002741">
    <property type="entry name" value="MppA"/>
    <property type="match status" value="1"/>
</dbReference>
<keyword evidence="4" id="KW-0472">Membrane</keyword>
<evidence type="ECO:0000259" key="5">
    <source>
        <dbReference type="Pfam" id="PF00496"/>
    </source>
</evidence>
<keyword evidence="7" id="KW-1185">Reference proteome</keyword>
<comment type="similarity">
    <text evidence="1">Belongs to the bacterial solute-binding protein 5 family.</text>
</comment>
<sequence length="542" mass="59979">MGETGRRSQGAGRSFRPELKPLFFRILYPRALLRRAIGLFLPCVLVCGLFVAGCARSRPDPNTVVMLIESSPASLDPRVGTDAQAEHIDSLLFDAVVRRDAHFGLEPGLAVKWEQPDPKTWVFHLRSGVRFHDGRPLTSRDVKWTIDSMLNGTVTTVKTGSYTSVDHIDAPDAATVIFHLKEPDPALPWNLSEGAIGIVPYGSGRDFFRNPVGSGPFRFVSQEIDRDVVIERAQSYWGGLPHIGRVVFEVVPDATTRALELQKGSADVASNALSADMVYALKRDPKLAVEEGPGTVLNYIVFNTHDAILKDARVRRAIALAINRPLMIHALWRDEARVAESLLPPEHWAWTGETDQHPYDPAAANALLDAAGYKRGADGVRFHIAMKTSTDETTRLMAAAIQQEMAAVGIALDLRSFEFATFYSDLTRGAFQMAPSRWIGGNENPDIFRYTLATSSFPPHGANRGYYSNPEMDRLIADAAATQDHAQQLNDYRQIQQIAAREMPAIDLWYLDSVVVHSRRLGNIHPSASGTFDFLKDAVPER</sequence>
<dbReference type="GO" id="GO:0015833">
    <property type="term" value="P:peptide transport"/>
    <property type="evidence" value="ECO:0007669"/>
    <property type="project" value="TreeGrafter"/>
</dbReference>
<proteinExistence type="inferred from homology"/>
<evidence type="ECO:0000256" key="2">
    <source>
        <dbReference type="ARBA" id="ARBA00022448"/>
    </source>
</evidence>
<keyword evidence="4" id="KW-1133">Transmembrane helix</keyword>
<keyword evidence="3" id="KW-0732">Signal</keyword>
<evidence type="ECO:0000256" key="4">
    <source>
        <dbReference type="SAM" id="Phobius"/>
    </source>
</evidence>
<dbReference type="Pfam" id="PF00496">
    <property type="entry name" value="SBP_bac_5"/>
    <property type="match status" value="1"/>
</dbReference>
<dbReference type="EMBL" id="QVQT01000002">
    <property type="protein sequence ID" value="RFU17296.1"/>
    <property type="molecule type" value="Genomic_DNA"/>
</dbReference>
<dbReference type="OrthoDB" id="9796817at2"/>
<dbReference type="InterPro" id="IPR000914">
    <property type="entry name" value="SBP_5_dom"/>
</dbReference>
<dbReference type="GO" id="GO:0030288">
    <property type="term" value="C:outer membrane-bounded periplasmic space"/>
    <property type="evidence" value="ECO:0007669"/>
    <property type="project" value="UniProtKB-ARBA"/>
</dbReference>
<accession>A0A372IQV6</accession>
<dbReference type="Gene3D" id="3.90.76.10">
    <property type="entry name" value="Dipeptide-binding Protein, Domain 1"/>
    <property type="match status" value="1"/>
</dbReference>
<comment type="caution">
    <text evidence="6">The sequence shown here is derived from an EMBL/GenBank/DDBJ whole genome shotgun (WGS) entry which is preliminary data.</text>
</comment>
<protein>
    <submittedName>
        <fullName evidence="6">ABC transporter substrate-binding protein</fullName>
    </submittedName>
</protein>